<evidence type="ECO:0000313" key="2">
    <source>
        <dbReference type="Proteomes" id="UP000198432"/>
    </source>
</evidence>
<name>A0A239KNC3_9BACT</name>
<keyword evidence="2" id="KW-1185">Reference proteome</keyword>
<organism evidence="1 2">
    <name type="scientific">Pontibacter ummariensis</name>
    <dbReference type="NCBI Taxonomy" id="1610492"/>
    <lineage>
        <taxon>Bacteria</taxon>
        <taxon>Pseudomonadati</taxon>
        <taxon>Bacteroidota</taxon>
        <taxon>Cytophagia</taxon>
        <taxon>Cytophagales</taxon>
        <taxon>Hymenobacteraceae</taxon>
        <taxon>Pontibacter</taxon>
    </lineage>
</organism>
<evidence type="ECO:0000313" key="1">
    <source>
        <dbReference type="EMBL" id="SNT19887.1"/>
    </source>
</evidence>
<dbReference type="Proteomes" id="UP000198432">
    <property type="component" value="Unassembled WGS sequence"/>
</dbReference>
<accession>A0A239KNC3</accession>
<protein>
    <recommendedName>
        <fullName evidence="3">Lipocalin-like domain-containing protein</fullName>
    </recommendedName>
</protein>
<evidence type="ECO:0008006" key="3">
    <source>
        <dbReference type="Google" id="ProtNLM"/>
    </source>
</evidence>
<proteinExistence type="predicted"/>
<dbReference type="AlphaFoldDB" id="A0A239KNC3"/>
<sequence length="157" mass="18078">MPFLLILFLSACKEDEEVEPSVPFPNDNLPIKEQLQGRWINHLRIDNFYNLEGEVIRTDSAGVGVIHEFKGNKMDISYANGERVASLMYSLPDTSTAEKDYIVFLKDGKVQDYYQITTLNDTSMVWELTVDWAGYVDENGDTITTRKGVYTYEFKRD</sequence>
<gene>
    <name evidence="1" type="ORF">SAMN06296052_13044</name>
</gene>
<reference evidence="2" key="1">
    <citation type="submission" date="2017-06" db="EMBL/GenBank/DDBJ databases">
        <authorList>
            <person name="Varghese N."/>
            <person name="Submissions S."/>
        </authorList>
    </citation>
    <scope>NUCLEOTIDE SEQUENCE [LARGE SCALE GENOMIC DNA]</scope>
    <source>
        <strain evidence="2">NKM1</strain>
    </source>
</reference>
<dbReference type="EMBL" id="FZOQ01000030">
    <property type="protein sequence ID" value="SNT19887.1"/>
    <property type="molecule type" value="Genomic_DNA"/>
</dbReference>